<reference evidence="2 3" key="1">
    <citation type="journal article" date="2019" name="Front. Microbiol.">
        <title>Genomes of Neutrophilic Sulfur-Oxidizing Chemolithoautotrophs Representing 9 Proteobacterial Species From 8 Genera.</title>
        <authorList>
            <person name="Watanabe T."/>
            <person name="Kojima H."/>
            <person name="Umezawa K."/>
            <person name="Hori C."/>
            <person name="Takasuka T.E."/>
            <person name="Kato Y."/>
            <person name="Fukui M."/>
        </authorList>
    </citation>
    <scope>NUCLEOTIDE SEQUENCE [LARGE SCALE GENOMIC DNA]</scope>
    <source>
        <strain evidence="2 3">TTN</strain>
    </source>
</reference>
<feature type="region of interest" description="Disordered" evidence="1">
    <location>
        <begin position="224"/>
        <end position="244"/>
    </location>
</feature>
<evidence type="ECO:0000313" key="3">
    <source>
        <dbReference type="Proteomes" id="UP000286806"/>
    </source>
</evidence>
<sequence length="261" mass="28344">MEVLTLQNRSADEVLPALRPLLEPGGVLTGVHDQIILRASSANRAQIKAALVALDKPVRQLLIYVSQHRQQNSQQRELAVGGHIDRGDSLQLDQPVSGHDGLNARIRSGNSRVDARLDEHQHNRGEQVSQIVRVADGGRAYIQAGVSLPMLLHQVYLSPSGAIISDSTVYRDIGSGFYATPHLHGQRVTLEISPQMDSPAANGAINVQRQYTTIATRLGEWTQLGGTDTQGNQQDRNLLGHASSNNSTQGSIWVKVEAVPQ</sequence>
<evidence type="ECO:0000256" key="1">
    <source>
        <dbReference type="SAM" id="MobiDB-lite"/>
    </source>
</evidence>
<proteinExistence type="predicted"/>
<gene>
    <name evidence="2" type="ORF">SFMTTN_1795</name>
</gene>
<comment type="caution">
    <text evidence="2">The sequence shown here is derived from an EMBL/GenBank/DDBJ whole genome shotgun (WGS) entry which is preliminary data.</text>
</comment>
<dbReference type="AlphaFoldDB" id="A0A401JEE0"/>
<dbReference type="Proteomes" id="UP000286806">
    <property type="component" value="Unassembled WGS sequence"/>
</dbReference>
<dbReference type="EMBL" id="BGOW01000015">
    <property type="protein sequence ID" value="GBL45983.1"/>
    <property type="molecule type" value="Genomic_DNA"/>
</dbReference>
<accession>A0A401JEE0</accession>
<keyword evidence="3" id="KW-1185">Reference proteome</keyword>
<evidence type="ECO:0000313" key="2">
    <source>
        <dbReference type="EMBL" id="GBL45983.1"/>
    </source>
</evidence>
<organism evidence="2 3">
    <name type="scientific">Sulfuriferula multivorans</name>
    <dbReference type="NCBI Taxonomy" id="1559896"/>
    <lineage>
        <taxon>Bacteria</taxon>
        <taxon>Pseudomonadati</taxon>
        <taxon>Pseudomonadota</taxon>
        <taxon>Betaproteobacteria</taxon>
        <taxon>Nitrosomonadales</taxon>
        <taxon>Sulfuricellaceae</taxon>
        <taxon>Sulfuriferula</taxon>
    </lineage>
</organism>
<name>A0A401JEE0_9PROT</name>
<protein>
    <submittedName>
        <fullName evidence="2">Type II and III secretion system family protein</fullName>
    </submittedName>
</protein>